<sequence length="192" mass="22320">MEKLRLSHTILYSKGWYVKNKEQWKDLVKTLAADGLITLSNEHEVAAYMLNYISSHYEVIKKEINCLSIVYMFDEVAKRQSWYQCSQDAAIIYVCLSLLSQLPKDMFEVIEADKKVLPLTGEVQDVKKYYYDVHVTIFAYSILVISDTPLTDDEAIKKALEDNKFVVKEDADFVDYVDELTEEEAKETFNKN</sequence>
<dbReference type="EMBL" id="BK014662">
    <property type="protein sequence ID" value="DAD66669.1"/>
    <property type="molecule type" value="Genomic_DNA"/>
</dbReference>
<organism evidence="1">
    <name type="scientific">Myoviridae sp. ctPuP5</name>
    <dbReference type="NCBI Taxonomy" id="2823543"/>
    <lineage>
        <taxon>Viruses</taxon>
        <taxon>Duplodnaviria</taxon>
        <taxon>Heunggongvirae</taxon>
        <taxon>Uroviricota</taxon>
        <taxon>Caudoviricetes</taxon>
    </lineage>
</organism>
<protein>
    <submittedName>
        <fullName evidence="1">Uncharacterized protein</fullName>
    </submittedName>
</protein>
<proteinExistence type="predicted"/>
<name>A0A8S5L9T2_9CAUD</name>
<reference evidence="1" key="1">
    <citation type="journal article" date="2021" name="Proc. Natl. Acad. Sci. U.S.A.">
        <title>A Catalog of Tens of Thousands of Viruses from Human Metagenomes Reveals Hidden Associations with Chronic Diseases.</title>
        <authorList>
            <person name="Tisza M.J."/>
            <person name="Buck C.B."/>
        </authorList>
    </citation>
    <scope>NUCLEOTIDE SEQUENCE</scope>
    <source>
        <strain evidence="1">CtPuP5</strain>
    </source>
</reference>
<accession>A0A8S5L9T2</accession>
<evidence type="ECO:0000313" key="1">
    <source>
        <dbReference type="EMBL" id="DAD66669.1"/>
    </source>
</evidence>